<sequence>MESFLNKPEVNAGATVIADYFGPMDGGVCSGMVKTGFGNMSFAVVVQRGRYRCTSFLPWDCADPIQLMQIIMEDIEDECKDACLVSKPPEERAPMARGDGDGDGGC</sequence>
<dbReference type="AlphaFoldDB" id="A0A4Z2FA95"/>
<dbReference type="EMBL" id="SRLO01001455">
    <property type="protein sequence ID" value="TNN37703.1"/>
    <property type="molecule type" value="Genomic_DNA"/>
</dbReference>
<proteinExistence type="predicted"/>
<evidence type="ECO:0000313" key="2">
    <source>
        <dbReference type="Proteomes" id="UP000314294"/>
    </source>
</evidence>
<keyword evidence="2" id="KW-1185">Reference proteome</keyword>
<evidence type="ECO:0000313" key="1">
    <source>
        <dbReference type="EMBL" id="TNN37703.1"/>
    </source>
</evidence>
<reference evidence="1 2" key="1">
    <citation type="submission" date="2019-03" db="EMBL/GenBank/DDBJ databases">
        <title>First draft genome of Liparis tanakae, snailfish: a comprehensive survey of snailfish specific genes.</title>
        <authorList>
            <person name="Kim W."/>
            <person name="Song I."/>
            <person name="Jeong J.-H."/>
            <person name="Kim D."/>
            <person name="Kim S."/>
            <person name="Ryu S."/>
            <person name="Song J.Y."/>
            <person name="Lee S.K."/>
        </authorList>
    </citation>
    <scope>NUCLEOTIDE SEQUENCE [LARGE SCALE GENOMIC DNA]</scope>
    <source>
        <tissue evidence="1">Muscle</tissue>
    </source>
</reference>
<name>A0A4Z2FA95_9TELE</name>
<comment type="caution">
    <text evidence="1">The sequence shown here is derived from an EMBL/GenBank/DDBJ whole genome shotgun (WGS) entry which is preliminary data.</text>
</comment>
<protein>
    <submittedName>
        <fullName evidence="1">Uncharacterized protein</fullName>
    </submittedName>
</protein>
<gene>
    <name evidence="1" type="ORF">EYF80_052135</name>
</gene>
<accession>A0A4Z2FA95</accession>
<dbReference type="Proteomes" id="UP000314294">
    <property type="component" value="Unassembled WGS sequence"/>
</dbReference>
<organism evidence="1 2">
    <name type="scientific">Liparis tanakae</name>
    <name type="common">Tanaka's snailfish</name>
    <dbReference type="NCBI Taxonomy" id="230148"/>
    <lineage>
        <taxon>Eukaryota</taxon>
        <taxon>Metazoa</taxon>
        <taxon>Chordata</taxon>
        <taxon>Craniata</taxon>
        <taxon>Vertebrata</taxon>
        <taxon>Euteleostomi</taxon>
        <taxon>Actinopterygii</taxon>
        <taxon>Neopterygii</taxon>
        <taxon>Teleostei</taxon>
        <taxon>Neoteleostei</taxon>
        <taxon>Acanthomorphata</taxon>
        <taxon>Eupercaria</taxon>
        <taxon>Perciformes</taxon>
        <taxon>Cottioidei</taxon>
        <taxon>Cottales</taxon>
        <taxon>Liparidae</taxon>
        <taxon>Liparis</taxon>
    </lineage>
</organism>